<reference evidence="2 3" key="1">
    <citation type="submission" date="2018-03" db="EMBL/GenBank/DDBJ databases">
        <title>The ancient ancestry and fast evolution of plastids.</title>
        <authorList>
            <person name="Moore K.R."/>
            <person name="Magnabosco C."/>
            <person name="Momper L."/>
            <person name="Gold D.A."/>
            <person name="Bosak T."/>
            <person name="Fournier G.P."/>
        </authorList>
    </citation>
    <scope>NUCLEOTIDE SEQUENCE [LARGE SCALE GENOMIC DNA]</scope>
    <source>
        <strain evidence="2 3">CCALA 037</strain>
    </source>
</reference>
<proteinExistence type="predicted"/>
<sequence>MDLGLKTTVTAIQIELQTDEDDSPKERLRQRSTTLQRIPTSEIRRSLKASSIDGVFAAIFSNLTGGVLLSNFLVDLQANSFEIGILAAIPMISNIVQPLGAWWGDRLQSRLRFCSGIYIPSRLVWLFLLVGIWLYTQQRIDDRTMAIWTMLVVALSHILGGLGSATWLSWMAALVPRQLRGRYFGIRNTASNLTSLIVVAIAGFLVANYPSGELEGFAIALAVGIVAGIISLICQWQMVDVNPQDRLKSGTIQIEANSTSTTVAIVSPPESALVTIGQDPHFQGFLWCLGAWTFALNLSAPFFNLYLLQDLSIDVGWVTLYNSLTSVANLALLIPFGRWSDRIGNRLPLLVMGLVMTVLPLLWLGVGKDSLSLWVVLPLLFILNGGASAAIDLSINNLQIEIAHEHHQAQYFGIAAAVAGISGAAGTVAGGGLDLLDSLGGLTSLFVISSILRLLSLIPLLLLKHEGERSFLERLLDFNWLARLTNRSNSV</sequence>
<feature type="transmembrane region" description="Helical" evidence="1">
    <location>
        <begin position="315"/>
        <end position="335"/>
    </location>
</feature>
<evidence type="ECO:0000256" key="1">
    <source>
        <dbReference type="SAM" id="Phobius"/>
    </source>
</evidence>
<comment type="caution">
    <text evidence="2">The sequence shown here is derived from an EMBL/GenBank/DDBJ whole genome shotgun (WGS) entry which is preliminary data.</text>
</comment>
<feature type="transmembrane region" description="Helical" evidence="1">
    <location>
        <begin position="147"/>
        <end position="170"/>
    </location>
</feature>
<evidence type="ECO:0000313" key="2">
    <source>
        <dbReference type="EMBL" id="PSB59266.1"/>
    </source>
</evidence>
<feature type="transmembrane region" description="Helical" evidence="1">
    <location>
        <begin position="439"/>
        <end position="463"/>
    </location>
</feature>
<feature type="transmembrane region" description="Helical" evidence="1">
    <location>
        <begin position="54"/>
        <end position="73"/>
    </location>
</feature>
<dbReference type="AlphaFoldDB" id="A0A2T1GMW5"/>
<dbReference type="GO" id="GO:0022857">
    <property type="term" value="F:transmembrane transporter activity"/>
    <property type="evidence" value="ECO:0007669"/>
    <property type="project" value="InterPro"/>
</dbReference>
<dbReference type="Proteomes" id="UP000238937">
    <property type="component" value="Unassembled WGS sequence"/>
</dbReference>
<organism evidence="2 3">
    <name type="scientific">Chamaesiphon polymorphus CCALA 037</name>
    <dbReference type="NCBI Taxonomy" id="2107692"/>
    <lineage>
        <taxon>Bacteria</taxon>
        <taxon>Bacillati</taxon>
        <taxon>Cyanobacteriota</taxon>
        <taxon>Cyanophyceae</taxon>
        <taxon>Gomontiellales</taxon>
        <taxon>Chamaesiphonaceae</taxon>
        <taxon>Chamaesiphon</taxon>
    </lineage>
</organism>
<accession>A0A2T1GMW5</accession>
<dbReference type="InterPro" id="IPR011701">
    <property type="entry name" value="MFS"/>
</dbReference>
<keyword evidence="1" id="KW-1133">Transmembrane helix</keyword>
<feature type="transmembrane region" description="Helical" evidence="1">
    <location>
        <begin position="85"/>
        <end position="104"/>
    </location>
</feature>
<feature type="transmembrane region" description="Helical" evidence="1">
    <location>
        <begin position="347"/>
        <end position="365"/>
    </location>
</feature>
<keyword evidence="3" id="KW-1185">Reference proteome</keyword>
<dbReference type="InterPro" id="IPR036259">
    <property type="entry name" value="MFS_trans_sf"/>
</dbReference>
<dbReference type="OrthoDB" id="9772882at2"/>
<gene>
    <name evidence="2" type="ORF">C7B77_01475</name>
</gene>
<protein>
    <submittedName>
        <fullName evidence="2">MFS transporter</fullName>
    </submittedName>
</protein>
<dbReference type="Pfam" id="PF07690">
    <property type="entry name" value="MFS_1"/>
    <property type="match status" value="2"/>
</dbReference>
<feature type="transmembrane region" description="Helical" evidence="1">
    <location>
        <begin position="371"/>
        <end position="391"/>
    </location>
</feature>
<feature type="transmembrane region" description="Helical" evidence="1">
    <location>
        <begin position="116"/>
        <end position="135"/>
    </location>
</feature>
<feature type="transmembrane region" description="Helical" evidence="1">
    <location>
        <begin position="216"/>
        <end position="239"/>
    </location>
</feature>
<dbReference type="InterPro" id="IPR052528">
    <property type="entry name" value="Sugar_transport-like"/>
</dbReference>
<keyword evidence="1" id="KW-0812">Transmembrane</keyword>
<dbReference type="PANTHER" id="PTHR23526">
    <property type="entry name" value="INTEGRAL MEMBRANE TRANSPORT PROTEIN-RELATED"/>
    <property type="match status" value="1"/>
</dbReference>
<feature type="transmembrane region" description="Helical" evidence="1">
    <location>
        <begin position="284"/>
        <end position="303"/>
    </location>
</feature>
<dbReference type="SUPFAM" id="SSF103473">
    <property type="entry name" value="MFS general substrate transporter"/>
    <property type="match status" value="1"/>
</dbReference>
<feature type="transmembrane region" description="Helical" evidence="1">
    <location>
        <begin position="190"/>
        <end position="210"/>
    </location>
</feature>
<dbReference type="RefSeq" id="WP_106299618.1">
    <property type="nucleotide sequence ID" value="NZ_PVWO01000009.1"/>
</dbReference>
<feature type="transmembrane region" description="Helical" evidence="1">
    <location>
        <begin position="411"/>
        <end position="433"/>
    </location>
</feature>
<evidence type="ECO:0000313" key="3">
    <source>
        <dbReference type="Proteomes" id="UP000238937"/>
    </source>
</evidence>
<dbReference type="EMBL" id="PVWO01000009">
    <property type="protein sequence ID" value="PSB59266.1"/>
    <property type="molecule type" value="Genomic_DNA"/>
</dbReference>
<name>A0A2T1GMW5_9CYAN</name>
<keyword evidence="1" id="KW-0472">Membrane</keyword>
<dbReference type="Gene3D" id="1.20.1250.20">
    <property type="entry name" value="MFS general substrate transporter like domains"/>
    <property type="match status" value="2"/>
</dbReference>
<dbReference type="PANTHER" id="PTHR23526:SF2">
    <property type="entry name" value="MAJOR FACILITATOR SUPERFAMILY (MFS) PROFILE DOMAIN-CONTAINING PROTEIN"/>
    <property type="match status" value="1"/>
</dbReference>